<dbReference type="RefSeq" id="WP_150416463.1">
    <property type="nucleotide sequence ID" value="NZ_VYQF01000008.1"/>
</dbReference>
<evidence type="ECO:0000313" key="5">
    <source>
        <dbReference type="Proteomes" id="UP000326903"/>
    </source>
</evidence>
<dbReference type="InterPro" id="IPR008030">
    <property type="entry name" value="NmrA-like"/>
</dbReference>
<dbReference type="Gene3D" id="3.40.50.720">
    <property type="entry name" value="NAD(P)-binding Rossmann-like Domain"/>
    <property type="match status" value="1"/>
</dbReference>
<dbReference type="CDD" id="cd05251">
    <property type="entry name" value="NmrA_like_SDR_a"/>
    <property type="match status" value="1"/>
</dbReference>
<dbReference type="PANTHER" id="PTHR42748:SF7">
    <property type="entry name" value="NMRA LIKE REDOX SENSOR 1-RELATED"/>
    <property type="match status" value="1"/>
</dbReference>
<dbReference type="Gene3D" id="3.90.25.10">
    <property type="entry name" value="UDP-galactose 4-epimerase, domain 1"/>
    <property type="match status" value="1"/>
</dbReference>
<evidence type="ECO:0000313" key="4">
    <source>
        <dbReference type="EMBL" id="KAA9036340.1"/>
    </source>
</evidence>
<name>A0A5J5IDJ1_9BACT</name>
<dbReference type="PANTHER" id="PTHR42748">
    <property type="entry name" value="NITROGEN METABOLITE REPRESSION PROTEIN NMRA FAMILY MEMBER"/>
    <property type="match status" value="1"/>
</dbReference>
<dbReference type="EMBL" id="VYQF01000008">
    <property type="protein sequence ID" value="KAA9036340.1"/>
    <property type="molecule type" value="Genomic_DNA"/>
</dbReference>
<dbReference type="SUPFAM" id="SSF51735">
    <property type="entry name" value="NAD(P)-binding Rossmann-fold domains"/>
    <property type="match status" value="1"/>
</dbReference>
<proteinExistence type="inferred from homology"/>
<dbReference type="InterPro" id="IPR051164">
    <property type="entry name" value="NmrA-like_oxidored"/>
</dbReference>
<keyword evidence="2" id="KW-0521">NADP</keyword>
<dbReference type="InterPro" id="IPR036291">
    <property type="entry name" value="NAD(P)-bd_dom_sf"/>
</dbReference>
<comment type="similarity">
    <text evidence="1">Belongs to the NmrA-type oxidoreductase family.</text>
</comment>
<keyword evidence="5" id="KW-1185">Reference proteome</keyword>
<comment type="caution">
    <text evidence="4">The sequence shown here is derived from an EMBL/GenBank/DDBJ whole genome shotgun (WGS) entry which is preliminary data.</text>
</comment>
<feature type="domain" description="NmrA-like" evidence="3">
    <location>
        <begin position="3"/>
        <end position="304"/>
    </location>
</feature>
<evidence type="ECO:0000256" key="2">
    <source>
        <dbReference type="ARBA" id="ARBA00022857"/>
    </source>
</evidence>
<gene>
    <name evidence="4" type="ORF">FW778_19095</name>
</gene>
<evidence type="ECO:0000256" key="1">
    <source>
        <dbReference type="ARBA" id="ARBA00006328"/>
    </source>
</evidence>
<dbReference type="Proteomes" id="UP000326903">
    <property type="component" value="Unassembled WGS sequence"/>
</dbReference>
<dbReference type="AlphaFoldDB" id="A0A5J5IDJ1"/>
<sequence length="316" mass="34543">MSQKKIIVVFGATGAQGGGLAHAILNDSNSEFAVRAVTRDTNSEKAKALAAKGAEVVAADVDDMESMKRALQGAYGAYFVTFFWAHFSPEKELAEAKNMAAAAKDAGLKHVIWSTLEDVRKYVPLDDNSMPTLHGKYKVPHFDGKGESDQYFIDAGVPVTFMLASYYWDNLIYFGMGPKRGADGKLAITFPMGNKKMAGIAAGDIGKCAYGIFRKGAELIGKRVGIAGEQLTCAAMAEALSKALGEEVTYNEITPEQYRGFGFPGADDLGNMFQFYRDFDEVCNSIRDVKFSKELNPELQSFEMWLAENAKRIPID</sequence>
<dbReference type="Pfam" id="PF05368">
    <property type="entry name" value="NmrA"/>
    <property type="match status" value="1"/>
</dbReference>
<organism evidence="4 5">
    <name type="scientific">Ginsengibacter hankyongi</name>
    <dbReference type="NCBI Taxonomy" id="2607284"/>
    <lineage>
        <taxon>Bacteria</taxon>
        <taxon>Pseudomonadati</taxon>
        <taxon>Bacteroidota</taxon>
        <taxon>Chitinophagia</taxon>
        <taxon>Chitinophagales</taxon>
        <taxon>Chitinophagaceae</taxon>
        <taxon>Ginsengibacter</taxon>
    </lineage>
</organism>
<protein>
    <submittedName>
        <fullName evidence="4">NmrA/HSCARG family protein</fullName>
    </submittedName>
</protein>
<evidence type="ECO:0000259" key="3">
    <source>
        <dbReference type="Pfam" id="PF05368"/>
    </source>
</evidence>
<reference evidence="4 5" key="1">
    <citation type="submission" date="2019-09" db="EMBL/GenBank/DDBJ databases">
        <title>Draft genome sequence of Ginsengibacter sp. BR5-29.</title>
        <authorList>
            <person name="Im W.-T."/>
        </authorList>
    </citation>
    <scope>NUCLEOTIDE SEQUENCE [LARGE SCALE GENOMIC DNA]</scope>
    <source>
        <strain evidence="4 5">BR5-29</strain>
    </source>
</reference>
<accession>A0A5J5IDJ1</accession>